<keyword evidence="2" id="KW-0812">Transmembrane</keyword>
<evidence type="ECO:0000256" key="1">
    <source>
        <dbReference type="SAM" id="MobiDB-lite"/>
    </source>
</evidence>
<dbReference type="SUPFAM" id="SSF56672">
    <property type="entry name" value="DNA/RNA polymerases"/>
    <property type="match status" value="1"/>
</dbReference>
<dbReference type="Pfam" id="PF00078">
    <property type="entry name" value="RVT_1"/>
    <property type="match status" value="1"/>
</dbReference>
<evidence type="ECO:0000259" key="4">
    <source>
        <dbReference type="Pfam" id="PF17919"/>
    </source>
</evidence>
<sequence length="667" mass="76153">MRRGGGEVDKLEREEVRETNSTKEPPKVELKPLPSHLIYAYLGENSTYPVIISTKLNEEEVDKLLVLLRKHKQIIGYSIDDLIGISANYCMHRIYLEEGCKPVVEHQRRLNPNMKDVVKKEVIKLLDAGIIYPISDSRWVCPIHVVPKKGGFTVVPNEHNELIPTRLVTGWRMCIDYRKLNKVTNKDHYPLPFIDQLLERMANHSHYCFLDGFSGYFQIMIHPDDQEKTTFTCAYGTFAFRRMSFGLCNAPGTFQRCMMAIFSDLIEEIMEVFMDDFSVYGTSFDSCLDNLDKALSRCQEANLVLNWEKCHFMVTEGIVLGHKISSKGIEVDPAKIEVIEKLPPPTSVKGIRSFLGHAGFYRRFIKDFANIAKPLTRLLSKEVEFIFDDACLNSFCKIKKALCSAPVIQPPDWSMPFILMCDASDYAVGAMLGQKQGRCIHAIYYACHTLDDAQQNYATTEKELLAVVFAIEKFRSYLVGSKVIVYTDHSTLSTCLQRRRPSHDLLDGCCYCKSLTSRSLTKRGLKMSSLITCPELSHTQKKKRPKNYPLMIHSRENICSLSSTFLLGMLIGLITWSVVIFLPNSRGPKRKSSYMMLALIFGMNHYCSRDVLMELFEDAFQKMSLRLSFIIVIHHHMVVISDPQGRQLKSYSQVSIGLHCSKILKCT</sequence>
<dbReference type="EMBL" id="CAMAPE010000029">
    <property type="protein sequence ID" value="CAH9092570.1"/>
    <property type="molecule type" value="Genomic_DNA"/>
</dbReference>
<organism evidence="5 6">
    <name type="scientific">Cuscuta europaea</name>
    <name type="common">European dodder</name>
    <dbReference type="NCBI Taxonomy" id="41803"/>
    <lineage>
        <taxon>Eukaryota</taxon>
        <taxon>Viridiplantae</taxon>
        <taxon>Streptophyta</taxon>
        <taxon>Embryophyta</taxon>
        <taxon>Tracheophyta</taxon>
        <taxon>Spermatophyta</taxon>
        <taxon>Magnoliopsida</taxon>
        <taxon>eudicotyledons</taxon>
        <taxon>Gunneridae</taxon>
        <taxon>Pentapetalae</taxon>
        <taxon>asterids</taxon>
        <taxon>lamiids</taxon>
        <taxon>Solanales</taxon>
        <taxon>Convolvulaceae</taxon>
        <taxon>Cuscuteae</taxon>
        <taxon>Cuscuta</taxon>
        <taxon>Cuscuta subgen. Cuscuta</taxon>
    </lineage>
</organism>
<accession>A0A9P0Z7K7</accession>
<feature type="domain" description="Reverse transcriptase" evidence="3">
    <location>
        <begin position="168"/>
        <end position="324"/>
    </location>
</feature>
<dbReference type="InterPro" id="IPR041577">
    <property type="entry name" value="RT_RNaseH_2"/>
</dbReference>
<name>A0A9P0Z7K7_CUSEU</name>
<dbReference type="Pfam" id="PF17919">
    <property type="entry name" value="RT_RNaseH_2"/>
    <property type="match status" value="1"/>
</dbReference>
<dbReference type="OrthoDB" id="1922084at2759"/>
<dbReference type="InterPro" id="IPR051320">
    <property type="entry name" value="Viral_Replic_Matur_Polypro"/>
</dbReference>
<dbReference type="FunFam" id="3.30.70.270:FF:000020">
    <property type="entry name" value="Transposon Tf2-6 polyprotein-like Protein"/>
    <property type="match status" value="1"/>
</dbReference>
<proteinExistence type="predicted"/>
<reference evidence="5" key="1">
    <citation type="submission" date="2022-07" db="EMBL/GenBank/DDBJ databases">
        <authorList>
            <person name="Macas J."/>
            <person name="Novak P."/>
            <person name="Neumann P."/>
        </authorList>
    </citation>
    <scope>NUCLEOTIDE SEQUENCE</scope>
</reference>
<feature type="domain" description="Reverse transcriptase/retrotransposon-derived protein RNase H-like" evidence="4">
    <location>
        <begin position="388"/>
        <end position="485"/>
    </location>
</feature>
<comment type="caution">
    <text evidence="5">The sequence shown here is derived from an EMBL/GenBank/DDBJ whole genome shotgun (WGS) entry which is preliminary data.</text>
</comment>
<protein>
    <recommendedName>
        <fullName evidence="7">Reverse transcriptase domain-containing protein</fullName>
    </recommendedName>
</protein>
<dbReference type="Gene3D" id="3.10.10.10">
    <property type="entry name" value="HIV Type 1 Reverse Transcriptase, subunit A, domain 1"/>
    <property type="match status" value="1"/>
</dbReference>
<dbReference type="CDD" id="cd01647">
    <property type="entry name" value="RT_LTR"/>
    <property type="match status" value="1"/>
</dbReference>
<keyword evidence="2" id="KW-0472">Membrane</keyword>
<dbReference type="PANTHER" id="PTHR33064">
    <property type="entry name" value="POL PROTEIN"/>
    <property type="match status" value="1"/>
</dbReference>
<dbReference type="Gene3D" id="3.30.70.270">
    <property type="match status" value="2"/>
</dbReference>
<dbReference type="AlphaFoldDB" id="A0A9P0Z7K7"/>
<dbReference type="CDD" id="cd09274">
    <property type="entry name" value="RNase_HI_RT_Ty3"/>
    <property type="match status" value="1"/>
</dbReference>
<evidence type="ECO:0000313" key="6">
    <source>
        <dbReference type="Proteomes" id="UP001152484"/>
    </source>
</evidence>
<dbReference type="Proteomes" id="UP001152484">
    <property type="component" value="Unassembled WGS sequence"/>
</dbReference>
<dbReference type="InterPro" id="IPR043128">
    <property type="entry name" value="Rev_trsase/Diguanyl_cyclase"/>
</dbReference>
<evidence type="ECO:0000313" key="5">
    <source>
        <dbReference type="EMBL" id="CAH9092570.1"/>
    </source>
</evidence>
<dbReference type="InterPro" id="IPR000477">
    <property type="entry name" value="RT_dom"/>
</dbReference>
<evidence type="ECO:0000259" key="3">
    <source>
        <dbReference type="Pfam" id="PF00078"/>
    </source>
</evidence>
<feature type="region of interest" description="Disordered" evidence="1">
    <location>
        <begin position="1"/>
        <end position="27"/>
    </location>
</feature>
<gene>
    <name evidence="5" type="ORF">CEURO_LOCUS12005</name>
</gene>
<evidence type="ECO:0008006" key="7">
    <source>
        <dbReference type="Google" id="ProtNLM"/>
    </source>
</evidence>
<dbReference type="FunFam" id="3.10.20.370:FF:000001">
    <property type="entry name" value="Retrovirus-related Pol polyprotein from transposon 17.6-like protein"/>
    <property type="match status" value="1"/>
</dbReference>
<dbReference type="InterPro" id="IPR043502">
    <property type="entry name" value="DNA/RNA_pol_sf"/>
</dbReference>
<evidence type="ECO:0000256" key="2">
    <source>
        <dbReference type="SAM" id="Phobius"/>
    </source>
</evidence>
<keyword evidence="2" id="KW-1133">Transmembrane helix</keyword>
<keyword evidence="6" id="KW-1185">Reference proteome</keyword>
<dbReference type="PANTHER" id="PTHR33064:SF39">
    <property type="match status" value="1"/>
</dbReference>
<feature type="transmembrane region" description="Helical" evidence="2">
    <location>
        <begin position="561"/>
        <end position="582"/>
    </location>
</feature>